<protein>
    <recommendedName>
        <fullName evidence="6">F-box domain-containing protein</fullName>
    </recommendedName>
</protein>
<name>T1KXY0_TETUR</name>
<dbReference type="OMA" id="QISQCGR"/>
<dbReference type="InterPro" id="IPR019775">
    <property type="entry name" value="WD40_repeat_CS"/>
</dbReference>
<dbReference type="CDD" id="cd22133">
    <property type="entry name" value="F-box_FBXW7"/>
    <property type="match status" value="1"/>
</dbReference>
<keyword evidence="8" id="KW-1185">Reference proteome</keyword>
<dbReference type="SMART" id="SM00320">
    <property type="entry name" value="WD40"/>
    <property type="match status" value="8"/>
</dbReference>
<dbReference type="GO" id="GO:0005737">
    <property type="term" value="C:cytoplasm"/>
    <property type="evidence" value="ECO:0007669"/>
    <property type="project" value="TreeGrafter"/>
</dbReference>
<feature type="compositionally biased region" description="Low complexity" evidence="5">
    <location>
        <begin position="199"/>
        <end position="211"/>
    </location>
</feature>
<dbReference type="PROSITE" id="PS50181">
    <property type="entry name" value="FBOX"/>
    <property type="match status" value="1"/>
</dbReference>
<dbReference type="EnsemblMetazoa" id="tetur26g01760.1">
    <property type="protein sequence ID" value="tetur26g01760.1"/>
    <property type="gene ID" value="tetur26g01760"/>
</dbReference>
<dbReference type="SUPFAM" id="SSF81383">
    <property type="entry name" value="F-box domain"/>
    <property type="match status" value="1"/>
</dbReference>
<dbReference type="InterPro" id="IPR036047">
    <property type="entry name" value="F-box-like_dom_sf"/>
</dbReference>
<dbReference type="eggNOG" id="KOG0274">
    <property type="taxonomic scope" value="Eukaryota"/>
</dbReference>
<feature type="repeat" description="WD" evidence="4">
    <location>
        <begin position="390"/>
        <end position="429"/>
    </location>
</feature>
<dbReference type="GO" id="GO:0050793">
    <property type="term" value="P:regulation of developmental process"/>
    <property type="evidence" value="ECO:0007669"/>
    <property type="project" value="UniProtKB-ARBA"/>
</dbReference>
<reference evidence="8" key="1">
    <citation type="submission" date="2011-08" db="EMBL/GenBank/DDBJ databases">
        <authorList>
            <person name="Rombauts S."/>
        </authorList>
    </citation>
    <scope>NUCLEOTIDE SEQUENCE</scope>
    <source>
        <strain evidence="8">London</strain>
    </source>
</reference>
<evidence type="ECO:0000256" key="2">
    <source>
        <dbReference type="ARBA" id="ARBA00022737"/>
    </source>
</evidence>
<dbReference type="FunFam" id="1.20.1280.50:FF:000133">
    <property type="entry name" value="F-box and WD repeat domain-containing 7"/>
    <property type="match status" value="1"/>
</dbReference>
<dbReference type="GO" id="GO:0043161">
    <property type="term" value="P:proteasome-mediated ubiquitin-dependent protein catabolic process"/>
    <property type="evidence" value="ECO:0007669"/>
    <property type="project" value="TreeGrafter"/>
</dbReference>
<evidence type="ECO:0000313" key="8">
    <source>
        <dbReference type="Proteomes" id="UP000015104"/>
    </source>
</evidence>
<dbReference type="PROSITE" id="PS50294">
    <property type="entry name" value="WD_REPEATS_REGION"/>
    <property type="match status" value="7"/>
</dbReference>
<dbReference type="PROSITE" id="PS50082">
    <property type="entry name" value="WD_REPEATS_2"/>
    <property type="match status" value="7"/>
</dbReference>
<dbReference type="CDD" id="cd00200">
    <property type="entry name" value="WD40"/>
    <property type="match status" value="1"/>
</dbReference>
<dbReference type="Gene3D" id="2.130.10.10">
    <property type="entry name" value="YVTN repeat-like/Quinoprotein amine dehydrogenase"/>
    <property type="match status" value="1"/>
</dbReference>
<dbReference type="GO" id="GO:0005634">
    <property type="term" value="C:nucleus"/>
    <property type="evidence" value="ECO:0007669"/>
    <property type="project" value="TreeGrafter"/>
</dbReference>
<dbReference type="AlphaFoldDB" id="T1KXY0"/>
<dbReference type="Pfam" id="PF12937">
    <property type="entry name" value="F-box-like"/>
    <property type="match status" value="1"/>
</dbReference>
<dbReference type="Gene3D" id="1.20.1280.50">
    <property type="match status" value="1"/>
</dbReference>
<evidence type="ECO:0000256" key="4">
    <source>
        <dbReference type="PROSITE-ProRule" id="PRU00221"/>
    </source>
</evidence>
<evidence type="ECO:0000259" key="6">
    <source>
        <dbReference type="PROSITE" id="PS50181"/>
    </source>
</evidence>
<dbReference type="FunFam" id="2.130.10.10:FF:000032">
    <property type="entry name" value="F-box/WD repeat-containing protein 7 isoform X1"/>
    <property type="match status" value="1"/>
</dbReference>
<dbReference type="Proteomes" id="UP000015104">
    <property type="component" value="Unassembled WGS sequence"/>
</dbReference>
<feature type="repeat" description="WD" evidence="4">
    <location>
        <begin position="234"/>
        <end position="268"/>
    </location>
</feature>
<feature type="repeat" description="WD" evidence="4">
    <location>
        <begin position="310"/>
        <end position="349"/>
    </location>
</feature>
<accession>T1KXY0</accession>
<organism evidence="7 8">
    <name type="scientific">Tetranychus urticae</name>
    <name type="common">Two-spotted spider mite</name>
    <dbReference type="NCBI Taxonomy" id="32264"/>
    <lineage>
        <taxon>Eukaryota</taxon>
        <taxon>Metazoa</taxon>
        <taxon>Ecdysozoa</taxon>
        <taxon>Arthropoda</taxon>
        <taxon>Chelicerata</taxon>
        <taxon>Arachnida</taxon>
        <taxon>Acari</taxon>
        <taxon>Acariformes</taxon>
        <taxon>Trombidiformes</taxon>
        <taxon>Prostigmata</taxon>
        <taxon>Eleutherengona</taxon>
        <taxon>Raphignathae</taxon>
        <taxon>Tetranychoidea</taxon>
        <taxon>Tetranychidae</taxon>
        <taxon>Tetranychus</taxon>
    </lineage>
</organism>
<dbReference type="SMART" id="SM00256">
    <property type="entry name" value="FBOX"/>
    <property type="match status" value="1"/>
</dbReference>
<feature type="repeat" description="WD" evidence="4">
    <location>
        <begin position="269"/>
        <end position="309"/>
    </location>
</feature>
<sequence length="580" mass="64439">MLSQKKRKSDISPDEIQLTPDDNDGISEQEKPNKLGQWLNLFDSWSNKERLTALESLISSDICDAGQIRHLYSLIEPQLQRDFISLLPKELALYVLHFLEPKDLLRAAQTCRTWRILCEDNLLWREKCQEEGLLDDGELLSGAYGFNGSSSSCDYSTLSDGSNSIPFIRSEYKKGYLKQKTIEYNWRYGRFPNDLSTEQQQQQSQQSQQSQEPKVKHKMLKEILHLKGHDDHVITCLQFNPESNLIVSGSDDNTLKVWSSITGKCLRTLTGHTGGVWSSQLSPHNIVISGSTDRTLKVWDALSGKCKHTLYGHTSTVRCMALHGDQVVSGSRDTTLRVWDINTGNCCHVLVGHCAAVRCVQFNGKIVVSGAYDYLVKVWDAQTETCLHTLEGHSNRVYSLQFDGENIVSGSLDTSIRVWSASTGSSRHCLTGHQSLTSGMQLRGNVLVSGNADSTVKVWDINTGECLQTLAGENKHQSAVTCLQFNSKFVITSSDDGTVKLWDLQTGEFIRNLVSLSSGGSGGVVWRIRASHTKLVCAVGSRNGTEETKLLVLNFDTDDNSLQSETSSAYLSDPRSTSTL</sequence>
<evidence type="ECO:0000256" key="5">
    <source>
        <dbReference type="SAM" id="MobiDB-lite"/>
    </source>
</evidence>
<dbReference type="InterPro" id="IPR001680">
    <property type="entry name" value="WD40_rpt"/>
</dbReference>
<dbReference type="GO" id="GO:0010992">
    <property type="term" value="P:ubiquitin recycling"/>
    <property type="evidence" value="ECO:0007669"/>
    <property type="project" value="TreeGrafter"/>
</dbReference>
<dbReference type="KEGG" id="tut:107368254"/>
<dbReference type="GO" id="GO:0043130">
    <property type="term" value="F:ubiquitin binding"/>
    <property type="evidence" value="ECO:0007669"/>
    <property type="project" value="TreeGrafter"/>
</dbReference>
<proteinExistence type="predicted"/>
<feature type="repeat" description="WD" evidence="4">
    <location>
        <begin position="430"/>
        <end position="469"/>
    </location>
</feature>
<dbReference type="OrthoDB" id="190105at2759"/>
<feature type="domain" description="F-box" evidence="6">
    <location>
        <begin position="81"/>
        <end position="127"/>
    </location>
</feature>
<keyword evidence="1 4" id="KW-0853">WD repeat</keyword>
<feature type="repeat" description="WD" evidence="4">
    <location>
        <begin position="473"/>
        <end position="512"/>
    </location>
</feature>
<dbReference type="InterPro" id="IPR015943">
    <property type="entry name" value="WD40/YVTN_repeat-like_dom_sf"/>
</dbReference>
<feature type="region of interest" description="Disordered" evidence="5">
    <location>
        <begin position="195"/>
        <end position="214"/>
    </location>
</feature>
<dbReference type="Pfam" id="PF00400">
    <property type="entry name" value="WD40"/>
    <property type="match status" value="7"/>
</dbReference>
<evidence type="ECO:0000256" key="1">
    <source>
        <dbReference type="ARBA" id="ARBA00022574"/>
    </source>
</evidence>
<dbReference type="InterPro" id="IPR036322">
    <property type="entry name" value="WD40_repeat_dom_sf"/>
</dbReference>
<dbReference type="SUPFAM" id="SSF50978">
    <property type="entry name" value="WD40 repeat-like"/>
    <property type="match status" value="1"/>
</dbReference>
<dbReference type="InterPro" id="IPR001810">
    <property type="entry name" value="F-box_dom"/>
</dbReference>
<reference evidence="7" key="2">
    <citation type="submission" date="2015-06" db="UniProtKB">
        <authorList>
            <consortium name="EnsemblMetazoa"/>
        </authorList>
    </citation>
    <scope>IDENTIFICATION</scope>
</reference>
<gene>
    <name evidence="7" type="primary">107368254</name>
</gene>
<dbReference type="EMBL" id="CAEY01000697">
    <property type="status" value="NOT_ANNOTATED_CDS"/>
    <property type="molecule type" value="Genomic_DNA"/>
</dbReference>
<dbReference type="STRING" id="32264.T1KXY0"/>
<dbReference type="PROSITE" id="PS00678">
    <property type="entry name" value="WD_REPEATS_1"/>
    <property type="match status" value="4"/>
</dbReference>
<dbReference type="InterPro" id="IPR020472">
    <property type="entry name" value="WD40_PAC1"/>
</dbReference>
<feature type="region of interest" description="Disordered" evidence="5">
    <location>
        <begin position="1"/>
        <end position="30"/>
    </location>
</feature>
<keyword evidence="2" id="KW-0677">Repeat</keyword>
<keyword evidence="3" id="KW-0833">Ubl conjugation pathway</keyword>
<evidence type="ECO:0000313" key="7">
    <source>
        <dbReference type="EnsemblMetazoa" id="tetur26g01760.1"/>
    </source>
</evidence>
<evidence type="ECO:0000256" key="3">
    <source>
        <dbReference type="ARBA" id="ARBA00022786"/>
    </source>
</evidence>
<dbReference type="PRINTS" id="PR00320">
    <property type="entry name" value="GPROTEINBRPT"/>
</dbReference>
<dbReference type="PANTHER" id="PTHR19849">
    <property type="entry name" value="PHOSPHOLIPASE A-2-ACTIVATING PROTEIN"/>
    <property type="match status" value="1"/>
</dbReference>
<dbReference type="HOGENOM" id="CLU_000288_103_7_1"/>
<feature type="repeat" description="WD" evidence="4">
    <location>
        <begin position="350"/>
        <end position="389"/>
    </location>
</feature>
<dbReference type="PANTHER" id="PTHR19849:SF1">
    <property type="entry name" value="F-BOX_WD REPEAT-CONTAINING PROTEIN 7"/>
    <property type="match status" value="1"/>
</dbReference>